<evidence type="ECO:0000313" key="1">
    <source>
        <dbReference type="EMBL" id="MBP2321241.1"/>
    </source>
</evidence>
<proteinExistence type="predicted"/>
<sequence>MMDRHSPAPSQYVVLETPADWAPYGDAAKSPVSTACPASAGWSTGRTILDLWSYEDSSGVWVHVQGLGWKRLSPASQSGHTHMTVLAGAATHNNLAVDFHEDADGQIDQLIV</sequence>
<reference evidence="1 2" key="1">
    <citation type="submission" date="2021-03" db="EMBL/GenBank/DDBJ databases">
        <title>Sequencing the genomes of 1000 actinobacteria strains.</title>
        <authorList>
            <person name="Klenk H.-P."/>
        </authorList>
    </citation>
    <scope>NUCLEOTIDE SEQUENCE [LARGE SCALE GENOMIC DNA]</scope>
    <source>
        <strain evidence="1 2">DSM 46670</strain>
    </source>
</reference>
<dbReference type="Proteomes" id="UP001519332">
    <property type="component" value="Unassembled WGS sequence"/>
</dbReference>
<protein>
    <submittedName>
        <fullName evidence="1">Uncharacterized protein</fullName>
    </submittedName>
</protein>
<dbReference type="EMBL" id="JAGINW010000001">
    <property type="protein sequence ID" value="MBP2321241.1"/>
    <property type="molecule type" value="Genomic_DNA"/>
</dbReference>
<evidence type="ECO:0000313" key="2">
    <source>
        <dbReference type="Proteomes" id="UP001519332"/>
    </source>
</evidence>
<name>A0ABS4T9Y8_9PSEU</name>
<accession>A0ABS4T9Y8</accession>
<comment type="caution">
    <text evidence="1">The sequence shown here is derived from an EMBL/GenBank/DDBJ whole genome shotgun (WGS) entry which is preliminary data.</text>
</comment>
<keyword evidence="2" id="KW-1185">Reference proteome</keyword>
<gene>
    <name evidence="1" type="ORF">JOF56_001626</name>
</gene>
<dbReference type="RefSeq" id="WP_209635991.1">
    <property type="nucleotide sequence ID" value="NZ_JAGINW010000001.1"/>
</dbReference>
<organism evidence="1 2">
    <name type="scientific">Kibdelosporangium banguiense</name>
    <dbReference type="NCBI Taxonomy" id="1365924"/>
    <lineage>
        <taxon>Bacteria</taxon>
        <taxon>Bacillati</taxon>
        <taxon>Actinomycetota</taxon>
        <taxon>Actinomycetes</taxon>
        <taxon>Pseudonocardiales</taxon>
        <taxon>Pseudonocardiaceae</taxon>
        <taxon>Kibdelosporangium</taxon>
    </lineage>
</organism>